<keyword evidence="5" id="KW-1185">Reference proteome</keyword>
<evidence type="ECO:0000313" key="5">
    <source>
        <dbReference type="Proteomes" id="UP000553776"/>
    </source>
</evidence>
<dbReference type="PROSITE" id="PS50012">
    <property type="entry name" value="RCC1_3"/>
    <property type="match status" value="6"/>
</dbReference>
<dbReference type="Pfam" id="PF00415">
    <property type="entry name" value="RCC1"/>
    <property type="match status" value="2"/>
</dbReference>
<evidence type="ECO:0000256" key="1">
    <source>
        <dbReference type="ARBA" id="ARBA00022658"/>
    </source>
</evidence>
<evidence type="ECO:0000259" key="3">
    <source>
        <dbReference type="Pfam" id="PF25390"/>
    </source>
</evidence>
<evidence type="ECO:0000313" key="4">
    <source>
        <dbReference type="EMBL" id="MBB6694924.1"/>
    </source>
</evidence>
<reference evidence="4 5" key="1">
    <citation type="submission" date="2020-08" db="EMBL/GenBank/DDBJ databases">
        <title>Cohnella phylogeny.</title>
        <authorList>
            <person name="Dunlap C."/>
        </authorList>
    </citation>
    <scope>NUCLEOTIDE SEQUENCE [LARGE SCALE GENOMIC DNA]</scope>
    <source>
        <strain evidence="4 5">DSM 25239</strain>
    </source>
</reference>
<dbReference type="AlphaFoldDB" id="A0A841U9W9"/>
<keyword evidence="1" id="KW-0344">Guanine-nucleotide releasing factor</keyword>
<dbReference type="PRINTS" id="PR00633">
    <property type="entry name" value="RCCNDNSATION"/>
</dbReference>
<dbReference type="Pfam" id="PF25390">
    <property type="entry name" value="WD40_RLD"/>
    <property type="match status" value="1"/>
</dbReference>
<dbReference type="RefSeq" id="WP_185138880.1">
    <property type="nucleotide sequence ID" value="NZ_JACJVR010000106.1"/>
</dbReference>
<evidence type="ECO:0000256" key="2">
    <source>
        <dbReference type="ARBA" id="ARBA00022737"/>
    </source>
</evidence>
<dbReference type="EMBL" id="JACJVR010000106">
    <property type="protein sequence ID" value="MBB6694924.1"/>
    <property type="molecule type" value="Genomic_DNA"/>
</dbReference>
<sequence length="445" mass="46875">MEFQVQPKQRGLSPARLMKGVCALSLTLSLLWSGFGERNYAAAETGTEAPISSISELGSEYAPTVQSAKHNVALKKDGTIWVWGSNGSGELGLGDTKVRKVPVQVTGPIQDIPFKQVDAGIQFTVALAADGTVWAWGQNSSGELGDGTTTRRLEPVQVRDPSDPSGYLTGVKQIQGGSSQSVALKEDGSVYTWGNNQSGQLGVDRKIPLSLVPLKVPNLPPIVNIVVSNGYTMAIDEAGVLWAWGEESYGQLGIGTIPSSTVLEASFKPIKVHAPDNSAPEWADVDQIAAGVTHVLALKDGKVYAWGNNLQGALGIGNSTRNFSGYPIPVQDPGDPSGQLSDVKAIAAGWDQSYAIKNDGTVVAWGVNLYGQLGNGTNQSSKLPVPVKWDNGSPFDGAVAVTAGFNFGLLLREDGTLWAMGNNAAGQLGNDGKENSYKYPVPVKL</sequence>
<dbReference type="InterPro" id="IPR009091">
    <property type="entry name" value="RCC1/BLIP-II"/>
</dbReference>
<name>A0A841U9W9_9BACL</name>
<dbReference type="Gene3D" id="2.130.10.30">
    <property type="entry name" value="Regulator of chromosome condensation 1/beta-lactamase-inhibitor protein II"/>
    <property type="match status" value="2"/>
</dbReference>
<dbReference type="InterPro" id="IPR051553">
    <property type="entry name" value="Ran_GTPase-activating"/>
</dbReference>
<accession>A0A841U9W9</accession>
<dbReference type="Proteomes" id="UP000553776">
    <property type="component" value="Unassembled WGS sequence"/>
</dbReference>
<dbReference type="InterPro" id="IPR058923">
    <property type="entry name" value="RCC1-like_dom"/>
</dbReference>
<feature type="domain" description="RCC1-like" evidence="3">
    <location>
        <begin position="68"/>
        <end position="324"/>
    </location>
</feature>
<dbReference type="SUPFAM" id="SSF50985">
    <property type="entry name" value="RCC1/BLIP-II"/>
    <property type="match status" value="2"/>
</dbReference>
<dbReference type="PANTHER" id="PTHR45982:SF1">
    <property type="entry name" value="REGULATOR OF CHROMOSOME CONDENSATION"/>
    <property type="match status" value="1"/>
</dbReference>
<keyword evidence="2" id="KW-0677">Repeat</keyword>
<gene>
    <name evidence="4" type="ORF">H7B90_26355</name>
</gene>
<protein>
    <recommendedName>
        <fullName evidence="3">RCC1-like domain-containing protein</fullName>
    </recommendedName>
</protein>
<dbReference type="PANTHER" id="PTHR45982">
    <property type="entry name" value="REGULATOR OF CHROMOSOME CONDENSATION"/>
    <property type="match status" value="1"/>
</dbReference>
<comment type="caution">
    <text evidence="4">The sequence shown here is derived from an EMBL/GenBank/DDBJ whole genome shotgun (WGS) entry which is preliminary data.</text>
</comment>
<organism evidence="4 5">
    <name type="scientific">Cohnella xylanilytica</name>
    <dbReference type="NCBI Taxonomy" id="557555"/>
    <lineage>
        <taxon>Bacteria</taxon>
        <taxon>Bacillati</taxon>
        <taxon>Bacillota</taxon>
        <taxon>Bacilli</taxon>
        <taxon>Bacillales</taxon>
        <taxon>Paenibacillaceae</taxon>
        <taxon>Cohnella</taxon>
    </lineage>
</organism>
<dbReference type="InterPro" id="IPR000408">
    <property type="entry name" value="Reg_chr_condens"/>
</dbReference>
<proteinExistence type="predicted"/>